<dbReference type="SMART" id="SM00516">
    <property type="entry name" value="SEC14"/>
    <property type="match status" value="1"/>
</dbReference>
<dbReference type="Gene3D" id="3.40.525.10">
    <property type="entry name" value="CRAL-TRIO lipid binding domain"/>
    <property type="match status" value="1"/>
</dbReference>
<evidence type="ECO:0000313" key="6">
    <source>
        <dbReference type="Proteomes" id="UP000266861"/>
    </source>
</evidence>
<dbReference type="InterPro" id="IPR011074">
    <property type="entry name" value="CRAL/TRIO_N_dom"/>
</dbReference>
<organism evidence="5 6">
    <name type="scientific">Diversispora epigaea</name>
    <dbReference type="NCBI Taxonomy" id="1348612"/>
    <lineage>
        <taxon>Eukaryota</taxon>
        <taxon>Fungi</taxon>
        <taxon>Fungi incertae sedis</taxon>
        <taxon>Mucoromycota</taxon>
        <taxon>Glomeromycotina</taxon>
        <taxon>Glomeromycetes</taxon>
        <taxon>Diversisporales</taxon>
        <taxon>Diversisporaceae</taxon>
        <taxon>Diversispora</taxon>
    </lineage>
</organism>
<dbReference type="Proteomes" id="UP000266861">
    <property type="component" value="Unassembled WGS sequence"/>
</dbReference>
<dbReference type="PROSITE" id="PS50191">
    <property type="entry name" value="CRAL_TRIO"/>
    <property type="match status" value="1"/>
</dbReference>
<dbReference type="Pfam" id="PF00650">
    <property type="entry name" value="CRAL_TRIO"/>
    <property type="match status" value="1"/>
</dbReference>
<sequence>MSEQHTSNNPLINAFLPEERKVVGELKELLPEIIKESGVSENYVLWGVTLNKESIDERLDIILVKFLRARNLDVNKAKEMLTKSLEWRIKFQADSLLTETFPESIFKKVGFIHKTDKQNRPVTYNLYGGIDNQEVFGNLDRFLRWRIQLMEKGIQLMDFVNVDQIIQVHDYNTVSMTSYDATAKAASKSITQILQDNYPEFLAVKLFINIPWWGDYVFKFISIFLSEQTKKKFIVTSSSGVKDQLTNFIDENNLPNFYGGYSKVPEIED</sequence>
<dbReference type="SMART" id="SM01100">
    <property type="entry name" value="CRAL_TRIO_N"/>
    <property type="match status" value="1"/>
</dbReference>
<feature type="domain" description="CRAL-TRIO" evidence="4">
    <location>
        <begin position="93"/>
        <end position="266"/>
    </location>
</feature>
<evidence type="ECO:0000256" key="1">
    <source>
        <dbReference type="ARBA" id="ARBA00004370"/>
    </source>
</evidence>
<dbReference type="SUPFAM" id="SSF46938">
    <property type="entry name" value="CRAL/TRIO N-terminal domain"/>
    <property type="match status" value="1"/>
</dbReference>
<gene>
    <name evidence="5" type="ORF">Glove_94g28</name>
</gene>
<dbReference type="GO" id="GO:0016020">
    <property type="term" value="C:membrane"/>
    <property type="evidence" value="ECO:0007669"/>
    <property type="project" value="UniProtKB-SubCell"/>
</dbReference>
<proteinExistence type="predicted"/>
<dbReference type="InterPro" id="IPR044834">
    <property type="entry name" value="PATL"/>
</dbReference>
<dbReference type="GO" id="GO:0008289">
    <property type="term" value="F:lipid binding"/>
    <property type="evidence" value="ECO:0007669"/>
    <property type="project" value="InterPro"/>
</dbReference>
<keyword evidence="3" id="KW-0472">Membrane</keyword>
<comment type="subcellular location">
    <subcellularLocation>
        <location evidence="1">Membrane</location>
    </subcellularLocation>
</comment>
<dbReference type="InterPro" id="IPR001251">
    <property type="entry name" value="CRAL-TRIO_dom"/>
</dbReference>
<comment type="caution">
    <text evidence="5">The sequence shown here is derived from an EMBL/GenBank/DDBJ whole genome shotgun (WGS) entry which is preliminary data.</text>
</comment>
<dbReference type="PANTHER" id="PTHR45932:SF17">
    <property type="entry name" value="CELLULAR RETINALDEHYDE-BINDING_TRIPLE FUNCTION DOMAIN-CONTAINING PROTEIN"/>
    <property type="match status" value="1"/>
</dbReference>
<dbReference type="OrthoDB" id="75724at2759"/>
<dbReference type="STRING" id="1348612.A0A397JE13"/>
<dbReference type="PANTHER" id="PTHR45932">
    <property type="entry name" value="PATELLIN-1"/>
    <property type="match status" value="1"/>
</dbReference>
<dbReference type="EMBL" id="PQFF01000089">
    <property type="protein sequence ID" value="RHZ83434.1"/>
    <property type="molecule type" value="Genomic_DNA"/>
</dbReference>
<evidence type="ECO:0000259" key="4">
    <source>
        <dbReference type="PROSITE" id="PS50191"/>
    </source>
</evidence>
<dbReference type="CDD" id="cd00170">
    <property type="entry name" value="SEC14"/>
    <property type="match status" value="1"/>
</dbReference>
<dbReference type="InterPro" id="IPR036273">
    <property type="entry name" value="CRAL/TRIO_N_dom_sf"/>
</dbReference>
<evidence type="ECO:0000313" key="5">
    <source>
        <dbReference type="EMBL" id="RHZ83434.1"/>
    </source>
</evidence>
<protein>
    <recommendedName>
        <fullName evidence="4">CRAL-TRIO domain-containing protein</fullName>
    </recommendedName>
</protein>
<accession>A0A397JE13</accession>
<dbReference type="InterPro" id="IPR036865">
    <property type="entry name" value="CRAL-TRIO_dom_sf"/>
</dbReference>
<dbReference type="Pfam" id="PF03765">
    <property type="entry name" value="CRAL_TRIO_N"/>
    <property type="match status" value="1"/>
</dbReference>
<reference evidence="5 6" key="1">
    <citation type="submission" date="2018-08" db="EMBL/GenBank/DDBJ databases">
        <title>Genome and evolution of the arbuscular mycorrhizal fungus Diversispora epigaea (formerly Glomus versiforme) and its bacterial endosymbionts.</title>
        <authorList>
            <person name="Sun X."/>
            <person name="Fei Z."/>
            <person name="Harrison M."/>
        </authorList>
    </citation>
    <scope>NUCLEOTIDE SEQUENCE [LARGE SCALE GENOMIC DNA]</scope>
    <source>
        <strain evidence="5 6">IT104</strain>
    </source>
</reference>
<keyword evidence="2" id="KW-0813">Transport</keyword>
<dbReference type="AlphaFoldDB" id="A0A397JE13"/>
<dbReference type="SUPFAM" id="SSF52087">
    <property type="entry name" value="CRAL/TRIO domain"/>
    <property type="match status" value="1"/>
</dbReference>
<keyword evidence="6" id="KW-1185">Reference proteome</keyword>
<evidence type="ECO:0000256" key="2">
    <source>
        <dbReference type="ARBA" id="ARBA00022448"/>
    </source>
</evidence>
<evidence type="ECO:0000256" key="3">
    <source>
        <dbReference type="ARBA" id="ARBA00023136"/>
    </source>
</evidence>
<name>A0A397JE13_9GLOM</name>